<dbReference type="Proteomes" id="UP000549394">
    <property type="component" value="Unassembled WGS sequence"/>
</dbReference>
<sequence length="551" mass="62778">MNPTVQISSDCSIEGLTVTNPQINKPVDCFLGIRFGTAERFERPQMAELWSGKKIATKCGPITPQLRESFDAYNEMLENKPEDSIMDEDCLYLNVWRSSNVEPNEKLPVIVYFNNTFLKIGSQNLFGGEVFCAVNRCILVTVNFRFGSLGFMTSHDGALEGNYALLDQILSLQWVQKYIEHFGGNKSNVTLFGTGAGSVMVNALMVSKLAKGLFHRAICTGGTIIKPEFFMTRAFASELFYFLVKTFFDYPGNKDGKAMKAFLKTVPIQKLVELLPISVNLSLVIDGHVILDDPKLIYEKNRQLKIPLLLGAVSNEGFDYVQPFIGHSGNTIRDEEHFAEIVTLLCKLYTYKSNSEGIQNEMVMRTKSMYNSKNKPKDVLYRMASKMLGDVYTVAPTYRLAEYYARKLSTVYLYELQHQPPFSVGPHWLVMSRGMDVPYIFGDPYMSRISTNWGHHDKSISMNLMKAWGEFMEKGSPSDWKPFTKNNRNVKVFTSNAHVETLYNERMLEFWNDDMANLSHSDQHKVKEEDFNMKQYMALCHCSTTGQKLPI</sequence>
<gene>
    <name evidence="3" type="ORF">DGYR_LOCUS1868</name>
</gene>
<proteinExistence type="inferred from homology"/>
<dbReference type="InterPro" id="IPR002018">
    <property type="entry name" value="CarbesteraseB"/>
</dbReference>
<dbReference type="AlphaFoldDB" id="A0A7I8VC29"/>
<dbReference type="InterPro" id="IPR029058">
    <property type="entry name" value="AB_hydrolase_fold"/>
</dbReference>
<accession>A0A7I8VC29</accession>
<evidence type="ECO:0000313" key="4">
    <source>
        <dbReference type="Proteomes" id="UP000549394"/>
    </source>
</evidence>
<name>A0A7I8VC29_9ANNE</name>
<dbReference type="SUPFAM" id="SSF53474">
    <property type="entry name" value="alpha/beta-Hydrolases"/>
    <property type="match status" value="1"/>
</dbReference>
<dbReference type="PANTHER" id="PTHR43903">
    <property type="entry name" value="NEUROLIGIN"/>
    <property type="match status" value="1"/>
</dbReference>
<reference evidence="3 4" key="1">
    <citation type="submission" date="2020-08" db="EMBL/GenBank/DDBJ databases">
        <authorList>
            <person name="Hejnol A."/>
        </authorList>
    </citation>
    <scope>NUCLEOTIDE SEQUENCE [LARGE SCALE GENOMIC DNA]</scope>
</reference>
<dbReference type="Pfam" id="PF00135">
    <property type="entry name" value="COesterase"/>
    <property type="match status" value="1"/>
</dbReference>
<evidence type="ECO:0000256" key="1">
    <source>
        <dbReference type="ARBA" id="ARBA00005964"/>
    </source>
</evidence>
<dbReference type="EMBL" id="CAJFCJ010000003">
    <property type="protein sequence ID" value="CAD5112787.1"/>
    <property type="molecule type" value="Genomic_DNA"/>
</dbReference>
<dbReference type="OrthoDB" id="3200163at2759"/>
<evidence type="ECO:0000259" key="2">
    <source>
        <dbReference type="Pfam" id="PF00135"/>
    </source>
</evidence>
<dbReference type="Gene3D" id="3.40.50.1820">
    <property type="entry name" value="alpha/beta hydrolase"/>
    <property type="match status" value="1"/>
</dbReference>
<evidence type="ECO:0000313" key="3">
    <source>
        <dbReference type="EMBL" id="CAD5112787.1"/>
    </source>
</evidence>
<organism evidence="3 4">
    <name type="scientific">Dimorphilus gyrociliatus</name>
    <dbReference type="NCBI Taxonomy" id="2664684"/>
    <lineage>
        <taxon>Eukaryota</taxon>
        <taxon>Metazoa</taxon>
        <taxon>Spiralia</taxon>
        <taxon>Lophotrochozoa</taxon>
        <taxon>Annelida</taxon>
        <taxon>Polychaeta</taxon>
        <taxon>Polychaeta incertae sedis</taxon>
        <taxon>Dinophilidae</taxon>
        <taxon>Dimorphilus</taxon>
    </lineage>
</organism>
<protein>
    <submittedName>
        <fullName evidence="3">DgyrCDS1999</fullName>
    </submittedName>
</protein>
<comment type="similarity">
    <text evidence="1">Belongs to the type-B carboxylesterase/lipase family.</text>
</comment>
<dbReference type="InterPro" id="IPR051093">
    <property type="entry name" value="Neuroligin/BSAL"/>
</dbReference>
<comment type="caution">
    <text evidence="3">The sequence shown here is derived from an EMBL/GenBank/DDBJ whole genome shotgun (WGS) entry which is preliminary data.</text>
</comment>
<feature type="domain" description="Carboxylesterase type B" evidence="2">
    <location>
        <begin position="3"/>
        <end position="511"/>
    </location>
</feature>
<keyword evidence="4" id="KW-1185">Reference proteome</keyword>